<dbReference type="Proteomes" id="UP000060602">
    <property type="component" value="Chromosome"/>
</dbReference>
<name>A0A0X8NVI8_ALCXX</name>
<gene>
    <name evidence="3" type="ORF">AL504_03220</name>
</gene>
<keyword evidence="1 3" id="KW-0378">Hydrolase</keyword>
<dbReference type="InterPro" id="IPR050300">
    <property type="entry name" value="GDXG_lipolytic_enzyme"/>
</dbReference>
<dbReference type="Gene3D" id="3.40.50.1820">
    <property type="entry name" value="alpha/beta hydrolase"/>
    <property type="match status" value="1"/>
</dbReference>
<dbReference type="RefSeq" id="WP_061071165.1">
    <property type="nucleotide sequence ID" value="NZ_CP014060.2"/>
</dbReference>
<dbReference type="EMBL" id="CP014060">
    <property type="protein sequence ID" value="AMG35145.1"/>
    <property type="molecule type" value="Genomic_DNA"/>
</dbReference>
<evidence type="ECO:0000259" key="2">
    <source>
        <dbReference type="Pfam" id="PF07859"/>
    </source>
</evidence>
<evidence type="ECO:0000256" key="1">
    <source>
        <dbReference type="ARBA" id="ARBA00022801"/>
    </source>
</evidence>
<dbReference type="InterPro" id="IPR013094">
    <property type="entry name" value="AB_hydrolase_3"/>
</dbReference>
<dbReference type="SUPFAM" id="SSF53474">
    <property type="entry name" value="alpha/beta-Hydrolases"/>
    <property type="match status" value="1"/>
</dbReference>
<accession>A0A0X8NVI8</accession>
<dbReference type="PANTHER" id="PTHR48081:SF8">
    <property type="entry name" value="ALPHA_BETA HYDROLASE FOLD-3 DOMAIN-CONTAINING PROTEIN-RELATED"/>
    <property type="match status" value="1"/>
</dbReference>
<dbReference type="GO" id="GO:0016787">
    <property type="term" value="F:hydrolase activity"/>
    <property type="evidence" value="ECO:0007669"/>
    <property type="project" value="UniProtKB-KW"/>
</dbReference>
<proteinExistence type="predicted"/>
<sequence>MLDGEVDPDLAAFLELAAASEGRPMHEAGPALARLGYDAATAVIDAPGAPLAQVRDLDVPCRDGARIGARLYQSRADTALPVLLFFHGGGYVVGGLDSHDSLCRDLAALADCAVLAIDYRLAPEHRFPTAFNDAVDAWRWLHDQGAALGLDTRRVAVGGDSVGGTLATTVCIQARDDGGPAALTQLLLYPCTSPGDDSPSRRRYARGYLLEADTLAWMYANYLGPDGDARDWRFAPLTHPDLRNLPPAHVALAEHDLLIDEGRAYADRLRAAGVRTELRVHAGMTHDFARFGNIVAQTAGLRRDLADHLRRSFDSATSA</sequence>
<dbReference type="PANTHER" id="PTHR48081">
    <property type="entry name" value="AB HYDROLASE SUPERFAMILY PROTEIN C4A8.06C"/>
    <property type="match status" value="1"/>
</dbReference>
<organism evidence="3 4">
    <name type="scientific">Alcaligenes xylosoxydans xylosoxydans</name>
    <name type="common">Achromobacter xylosoxidans</name>
    <dbReference type="NCBI Taxonomy" id="85698"/>
    <lineage>
        <taxon>Bacteria</taxon>
        <taxon>Pseudomonadati</taxon>
        <taxon>Pseudomonadota</taxon>
        <taxon>Betaproteobacteria</taxon>
        <taxon>Burkholderiales</taxon>
        <taxon>Alcaligenaceae</taxon>
        <taxon>Achromobacter</taxon>
    </lineage>
</organism>
<feature type="domain" description="Alpha/beta hydrolase fold-3" evidence="2">
    <location>
        <begin position="83"/>
        <end position="289"/>
    </location>
</feature>
<dbReference type="Pfam" id="PF07859">
    <property type="entry name" value="Abhydrolase_3"/>
    <property type="match status" value="1"/>
</dbReference>
<protein>
    <submittedName>
        <fullName evidence="3">Alpha/beta hydrolase</fullName>
    </submittedName>
</protein>
<reference evidence="4" key="1">
    <citation type="submission" date="2015-12" db="EMBL/GenBank/DDBJ databases">
        <title>FDA dAtabase for Regulatory Grade micrObial Sequences (FDA-ARGOS): Supporting development and validation of Infectious Disease Dx tests.</title>
        <authorList>
            <person name="Case J."/>
            <person name="Tallon L."/>
            <person name="Sadzewicz L."/>
            <person name="Sengamalay N."/>
            <person name="Ott S."/>
            <person name="Godinez A."/>
            <person name="Nagaraj S."/>
            <person name="Nadendla S."/>
            <person name="Sichtig H."/>
        </authorList>
    </citation>
    <scope>NUCLEOTIDE SEQUENCE [LARGE SCALE GENOMIC DNA]</scope>
    <source>
        <strain evidence="4">FDAARGOS_147</strain>
    </source>
</reference>
<dbReference type="InterPro" id="IPR029058">
    <property type="entry name" value="AB_hydrolase_fold"/>
</dbReference>
<dbReference type="AlphaFoldDB" id="A0A0X8NVI8"/>
<evidence type="ECO:0000313" key="3">
    <source>
        <dbReference type="EMBL" id="AMG35145.1"/>
    </source>
</evidence>
<evidence type="ECO:0000313" key="4">
    <source>
        <dbReference type="Proteomes" id="UP000060602"/>
    </source>
</evidence>